<evidence type="ECO:0000313" key="1">
    <source>
        <dbReference type="EMBL" id="WYJ75470.1"/>
    </source>
</evidence>
<proteinExistence type="predicted"/>
<dbReference type="Proteomes" id="UP000664701">
    <property type="component" value="Chromosome"/>
</dbReference>
<protein>
    <submittedName>
        <fullName evidence="1">Uncharacterized protein</fullName>
    </submittedName>
</protein>
<name>A0ABZ2SKE9_9ENTE</name>
<evidence type="ECO:0000313" key="2">
    <source>
        <dbReference type="Proteomes" id="UP000664701"/>
    </source>
</evidence>
<gene>
    <name evidence="1" type="ORF">DOK78_000045</name>
</gene>
<reference evidence="1 2" key="1">
    <citation type="submission" date="2024-03" db="EMBL/GenBank/DDBJ databases">
        <title>The Genome Sequence of Enterococcus sp. DIV2402.</title>
        <authorList>
            <consortium name="The Broad Institute Genomics Platform"/>
            <consortium name="The Broad Institute Microbial Omics Core"/>
            <consortium name="The Broad Institute Genomic Center for Infectious Diseases"/>
            <person name="Earl A."/>
            <person name="Manson A."/>
            <person name="Gilmore M."/>
            <person name="Schwartman J."/>
            <person name="Shea T."/>
            <person name="Abouelleil A."/>
            <person name="Cao P."/>
            <person name="Chapman S."/>
            <person name="Cusick C."/>
            <person name="Young S."/>
            <person name="Neafsey D."/>
            <person name="Nusbaum C."/>
            <person name="Birren B."/>
        </authorList>
    </citation>
    <scope>NUCLEOTIDE SEQUENCE [LARGE SCALE GENOMIC DNA]</scope>
    <source>
        <strain evidence="1 2">DIV2402</strain>
    </source>
</reference>
<dbReference type="EMBL" id="CP147251">
    <property type="protein sequence ID" value="WYJ75470.1"/>
    <property type="molecule type" value="Genomic_DNA"/>
</dbReference>
<sequence>MKEKMSKLVKFLGAVFLVVGISLIFGDKVLADSTDEVTNDSTNIVDFDSLTKNEQDYFLSKGFTENDIFFSEKVYQTPDSSNTGEVQPYGVNALTLTGATQTVTSTMGRTEYILGSTNSMLISFNMQLRLGNAQTYNSAVNASNVHIYGGGMYYTYTGPRKYHTVKLTAQVLKGFGYGTVSCTAGGLTLGS</sequence>
<dbReference type="RefSeq" id="WP_207871652.1">
    <property type="nucleotide sequence ID" value="NZ_CP147251.1"/>
</dbReference>
<organism evidence="1 2">
    <name type="scientific">Candidatus Enterococcus lowellii</name>
    <dbReference type="NCBI Taxonomy" id="2230877"/>
    <lineage>
        <taxon>Bacteria</taxon>
        <taxon>Bacillati</taxon>
        <taxon>Bacillota</taxon>
        <taxon>Bacilli</taxon>
        <taxon>Lactobacillales</taxon>
        <taxon>Enterococcaceae</taxon>
        <taxon>Enterococcus</taxon>
    </lineage>
</organism>
<keyword evidence="2" id="KW-1185">Reference proteome</keyword>
<accession>A0ABZ2SKE9</accession>